<dbReference type="Gene3D" id="1.10.238.10">
    <property type="entry name" value="EF-hand"/>
    <property type="match status" value="1"/>
</dbReference>
<dbReference type="FunFam" id="1.10.238.10:FF:000073">
    <property type="entry name" value="calcineurin B-like protein 3"/>
    <property type="match status" value="1"/>
</dbReference>
<protein>
    <recommendedName>
        <fullName evidence="5">EF-hand domain-containing protein</fullName>
    </recommendedName>
</protein>
<gene>
    <name evidence="6" type="ORF">WJX74_004471</name>
</gene>
<dbReference type="InterPro" id="IPR011992">
    <property type="entry name" value="EF-hand-dom_pair"/>
</dbReference>
<dbReference type="InterPro" id="IPR045198">
    <property type="entry name" value="CNBL1-10"/>
</dbReference>
<evidence type="ECO:0000256" key="2">
    <source>
        <dbReference type="ARBA" id="ARBA00022837"/>
    </source>
</evidence>
<keyword evidence="1" id="KW-0677">Repeat</keyword>
<feature type="domain" description="EF-hand" evidence="5">
    <location>
        <begin position="131"/>
        <end position="166"/>
    </location>
</feature>
<comment type="similarity">
    <text evidence="3">Belongs to the calcineurin regulatory subunit family.</text>
</comment>
<dbReference type="InterPro" id="IPR018247">
    <property type="entry name" value="EF_Hand_1_Ca_BS"/>
</dbReference>
<keyword evidence="7" id="KW-1185">Reference proteome</keyword>
<dbReference type="PANTHER" id="PTHR23056">
    <property type="entry name" value="CALCINEURIN B"/>
    <property type="match status" value="1"/>
</dbReference>
<dbReference type="CDD" id="cd00051">
    <property type="entry name" value="EFh"/>
    <property type="match status" value="1"/>
</dbReference>
<dbReference type="PROSITE" id="PS50222">
    <property type="entry name" value="EF_HAND_2"/>
    <property type="match status" value="3"/>
</dbReference>
<evidence type="ECO:0000313" key="6">
    <source>
        <dbReference type="EMBL" id="KAK9819120.1"/>
    </source>
</evidence>
<evidence type="ECO:0000256" key="3">
    <source>
        <dbReference type="ARBA" id="ARBA00023774"/>
    </source>
</evidence>
<dbReference type="SMART" id="SM00054">
    <property type="entry name" value="EFh"/>
    <property type="match status" value="3"/>
</dbReference>
<dbReference type="EMBL" id="JALJOS010000050">
    <property type="protein sequence ID" value="KAK9819120.1"/>
    <property type="molecule type" value="Genomic_DNA"/>
</dbReference>
<dbReference type="AlphaFoldDB" id="A0AAW1Q9W0"/>
<feature type="compositionally biased region" description="Polar residues" evidence="4">
    <location>
        <begin position="15"/>
        <end position="42"/>
    </location>
</feature>
<feature type="domain" description="EF-hand" evidence="5">
    <location>
        <begin position="94"/>
        <end position="129"/>
    </location>
</feature>
<evidence type="ECO:0000259" key="5">
    <source>
        <dbReference type="PROSITE" id="PS50222"/>
    </source>
</evidence>
<dbReference type="GO" id="GO:0019900">
    <property type="term" value="F:kinase binding"/>
    <property type="evidence" value="ECO:0007669"/>
    <property type="project" value="InterPro"/>
</dbReference>
<dbReference type="Pfam" id="PF13499">
    <property type="entry name" value="EF-hand_7"/>
    <property type="match status" value="1"/>
</dbReference>
<proteinExistence type="inferred from homology"/>
<dbReference type="GO" id="GO:0019722">
    <property type="term" value="P:calcium-mediated signaling"/>
    <property type="evidence" value="ECO:0007669"/>
    <property type="project" value="InterPro"/>
</dbReference>
<dbReference type="PROSITE" id="PS00018">
    <property type="entry name" value="EF_HAND_1"/>
    <property type="match status" value="1"/>
</dbReference>
<accession>A0AAW1Q9W0</accession>
<dbReference type="InterPro" id="IPR002048">
    <property type="entry name" value="EF_hand_dom"/>
</dbReference>
<evidence type="ECO:0000313" key="7">
    <source>
        <dbReference type="Proteomes" id="UP001438707"/>
    </source>
</evidence>
<name>A0AAW1Q9W0_9CHLO</name>
<dbReference type="PRINTS" id="PR00450">
    <property type="entry name" value="RECOVERIN"/>
</dbReference>
<sequence>MGCVHSNKTKASEASPRSDQHASAGTRSLKQPASPATPSLPQLSDERLAQQTYFSENEVHALGKLFSELSNSLHKDGLIHKDEFALALFKAQGQSNLFVEKVFDIFDIKRNDVIDFEEFVRALSIFHPSAPLNEKAAFAFRIYDLDCTGSIEPGEVKRFLVALLKDNPAIELSEVELQSIIDETFEEADILRDGKINPEEWQAFVQKNPSIINYMTLPVLRQLTDKYPSFRDIDMM</sequence>
<feature type="region of interest" description="Disordered" evidence="4">
    <location>
        <begin position="1"/>
        <end position="42"/>
    </location>
</feature>
<comment type="caution">
    <text evidence="6">The sequence shown here is derived from an EMBL/GenBank/DDBJ whole genome shotgun (WGS) entry which is preliminary data.</text>
</comment>
<keyword evidence="2" id="KW-0106">Calcium</keyword>
<dbReference type="Proteomes" id="UP001438707">
    <property type="component" value="Unassembled WGS sequence"/>
</dbReference>
<dbReference type="SUPFAM" id="SSF47473">
    <property type="entry name" value="EF-hand"/>
    <property type="match status" value="1"/>
</dbReference>
<feature type="domain" description="EF-hand" evidence="5">
    <location>
        <begin position="176"/>
        <end position="211"/>
    </location>
</feature>
<evidence type="ECO:0000256" key="4">
    <source>
        <dbReference type="SAM" id="MobiDB-lite"/>
    </source>
</evidence>
<organism evidence="6 7">
    <name type="scientific">Apatococcus lobatus</name>
    <dbReference type="NCBI Taxonomy" id="904363"/>
    <lineage>
        <taxon>Eukaryota</taxon>
        <taxon>Viridiplantae</taxon>
        <taxon>Chlorophyta</taxon>
        <taxon>core chlorophytes</taxon>
        <taxon>Trebouxiophyceae</taxon>
        <taxon>Chlorellales</taxon>
        <taxon>Chlorellaceae</taxon>
        <taxon>Apatococcus</taxon>
    </lineage>
</organism>
<dbReference type="GO" id="GO:0005509">
    <property type="term" value="F:calcium ion binding"/>
    <property type="evidence" value="ECO:0007669"/>
    <property type="project" value="InterPro"/>
</dbReference>
<reference evidence="6 7" key="1">
    <citation type="journal article" date="2024" name="Nat. Commun.">
        <title>Phylogenomics reveals the evolutionary origins of lichenization in chlorophyte algae.</title>
        <authorList>
            <person name="Puginier C."/>
            <person name="Libourel C."/>
            <person name="Otte J."/>
            <person name="Skaloud P."/>
            <person name="Haon M."/>
            <person name="Grisel S."/>
            <person name="Petersen M."/>
            <person name="Berrin J.G."/>
            <person name="Delaux P.M."/>
            <person name="Dal Grande F."/>
            <person name="Keller J."/>
        </authorList>
    </citation>
    <scope>NUCLEOTIDE SEQUENCE [LARGE SCALE GENOMIC DNA]</scope>
    <source>
        <strain evidence="6 7">SAG 2145</strain>
    </source>
</reference>
<dbReference type="PANTHER" id="PTHR23056:SF110">
    <property type="entry name" value="CALMODULIN"/>
    <property type="match status" value="1"/>
</dbReference>
<evidence type="ECO:0000256" key="1">
    <source>
        <dbReference type="ARBA" id="ARBA00022737"/>
    </source>
</evidence>